<dbReference type="EC" id="3.1.3.-" evidence="12"/>
<feature type="domain" description="HD" evidence="13">
    <location>
        <begin position="236"/>
        <end position="337"/>
    </location>
</feature>
<dbReference type="Proteomes" id="UP000307999">
    <property type="component" value="Unassembled WGS sequence"/>
</dbReference>
<dbReference type="InterPro" id="IPR003607">
    <property type="entry name" value="HD/PDEase_dom"/>
</dbReference>
<comment type="cofactor">
    <cofactor evidence="12">
        <name>Ni(2+)</name>
        <dbReference type="ChEBI" id="CHEBI:49786"/>
    </cofactor>
    <text evidence="12">Nickel for phosphatase activity.</text>
</comment>
<keyword evidence="6 12" id="KW-0547">Nucleotide-binding</keyword>
<organism evidence="14 15">
    <name type="scientific">Thalassotalea mangrovi</name>
    <dbReference type="NCBI Taxonomy" id="2572245"/>
    <lineage>
        <taxon>Bacteria</taxon>
        <taxon>Pseudomonadati</taxon>
        <taxon>Pseudomonadota</taxon>
        <taxon>Gammaproteobacteria</taxon>
        <taxon>Alteromonadales</taxon>
        <taxon>Colwelliaceae</taxon>
        <taxon>Thalassotalea</taxon>
    </lineage>
</organism>
<evidence type="ECO:0000256" key="3">
    <source>
        <dbReference type="ARBA" id="ARBA00022694"/>
    </source>
</evidence>
<evidence type="ECO:0000256" key="10">
    <source>
        <dbReference type="ARBA" id="ARBA00022842"/>
    </source>
</evidence>
<protein>
    <recommendedName>
        <fullName evidence="12">Multifunctional CCA protein</fullName>
    </recommendedName>
    <domain>
        <recommendedName>
            <fullName evidence="12">CCA-adding enzyme</fullName>
            <ecNumber evidence="12">2.7.7.72</ecNumber>
        </recommendedName>
        <alternativeName>
            <fullName evidence="12">CCA tRNA nucleotidyltransferase</fullName>
        </alternativeName>
        <alternativeName>
            <fullName evidence="12">tRNA CCA-pyrophosphorylase</fullName>
        </alternativeName>
        <alternativeName>
            <fullName evidence="12">tRNA adenylyl-/cytidylyl-transferase</fullName>
        </alternativeName>
        <alternativeName>
            <fullName evidence="12">tRNA nucleotidyltransferase</fullName>
        </alternativeName>
        <alternativeName>
            <fullName evidence="12">tRNA-NT</fullName>
        </alternativeName>
    </domain>
    <domain>
        <recommendedName>
            <fullName evidence="12">2'-nucleotidase</fullName>
            <ecNumber evidence="12">3.1.3.-</ecNumber>
        </recommendedName>
    </domain>
    <domain>
        <recommendedName>
            <fullName evidence="12">2',3'-cyclic phosphodiesterase</fullName>
            <ecNumber evidence="12">3.1.4.-</ecNumber>
        </recommendedName>
    </domain>
    <domain>
        <recommendedName>
            <fullName evidence="12">Phosphatase</fullName>
        </recommendedName>
    </domain>
</protein>
<comment type="miscellaneous">
    <text evidence="12">A single active site specifically recognizes both ATP and CTP and is responsible for their addition.</text>
</comment>
<comment type="domain">
    <text evidence="12">Comprises two domains: an N-terminal domain containing the nucleotidyltransferase activity and a C-terminal HD domain associated with both phosphodiesterase and phosphatase activities.</text>
</comment>
<gene>
    <name evidence="12" type="primary">cca</name>
    <name evidence="14" type="ORF">E8M12_02660</name>
</gene>
<dbReference type="CDD" id="cd05398">
    <property type="entry name" value="NT_ClassII-CCAase"/>
    <property type="match status" value="1"/>
</dbReference>
<feature type="binding site" evidence="12">
    <location>
        <position position="19"/>
    </location>
    <ligand>
        <name>CTP</name>
        <dbReference type="ChEBI" id="CHEBI:37563"/>
    </ligand>
</feature>
<evidence type="ECO:0000259" key="13">
    <source>
        <dbReference type="PROSITE" id="PS51831"/>
    </source>
</evidence>
<evidence type="ECO:0000256" key="11">
    <source>
        <dbReference type="ARBA" id="ARBA00022884"/>
    </source>
</evidence>
<dbReference type="GO" id="GO:0016791">
    <property type="term" value="F:phosphatase activity"/>
    <property type="evidence" value="ECO:0007669"/>
    <property type="project" value="UniProtKB-UniRule"/>
</dbReference>
<comment type="cofactor">
    <cofactor evidence="12">
        <name>Mg(2+)</name>
        <dbReference type="ChEBI" id="CHEBI:18420"/>
    </cofactor>
    <text evidence="12">Magnesium is required for nucleotidyltransferase activity.</text>
</comment>
<dbReference type="EC" id="3.1.4.-" evidence="12"/>
<dbReference type="Gene3D" id="3.30.460.10">
    <property type="entry name" value="Beta Polymerase, domain 2"/>
    <property type="match status" value="1"/>
</dbReference>
<dbReference type="AlphaFoldDB" id="A0A4U1BAU3"/>
<dbReference type="Pfam" id="PF01743">
    <property type="entry name" value="PolyA_pol"/>
    <property type="match status" value="1"/>
</dbReference>
<dbReference type="GO" id="GO:0001680">
    <property type="term" value="P:tRNA 3'-terminal CCA addition"/>
    <property type="evidence" value="ECO:0007669"/>
    <property type="project" value="UniProtKB-UniRule"/>
</dbReference>
<keyword evidence="2 12" id="KW-0808">Transferase</keyword>
<dbReference type="InterPro" id="IPR050124">
    <property type="entry name" value="tRNA_CCA-adding_enzyme"/>
</dbReference>
<feature type="binding site" evidence="12">
    <location>
        <position position="99"/>
    </location>
    <ligand>
        <name>ATP</name>
        <dbReference type="ChEBI" id="CHEBI:30616"/>
    </ligand>
</feature>
<dbReference type="Pfam" id="PF01966">
    <property type="entry name" value="HD"/>
    <property type="match status" value="1"/>
</dbReference>
<feature type="binding site" evidence="12">
    <location>
        <position position="148"/>
    </location>
    <ligand>
        <name>ATP</name>
        <dbReference type="ChEBI" id="CHEBI:30616"/>
    </ligand>
</feature>
<dbReference type="SUPFAM" id="SSF81891">
    <property type="entry name" value="Poly A polymerase C-terminal region-like"/>
    <property type="match status" value="1"/>
</dbReference>
<feature type="binding site" evidence="12">
    <location>
        <position position="31"/>
    </location>
    <ligand>
        <name>Mg(2+)</name>
        <dbReference type="ChEBI" id="CHEBI:18420"/>
    </ligand>
</feature>
<dbReference type="NCBIfam" id="NF008137">
    <property type="entry name" value="PRK10885.1"/>
    <property type="match status" value="1"/>
</dbReference>
<keyword evidence="11 12" id="KW-0694">RNA-binding</keyword>
<feature type="binding site" evidence="12">
    <location>
        <position position="145"/>
    </location>
    <ligand>
        <name>CTP</name>
        <dbReference type="ChEBI" id="CHEBI:37563"/>
    </ligand>
</feature>
<feature type="binding site" evidence="12">
    <location>
        <position position="29"/>
    </location>
    <ligand>
        <name>Mg(2+)</name>
        <dbReference type="ChEBI" id="CHEBI:18420"/>
    </ligand>
</feature>
<name>A0A4U1BAU3_9GAMM</name>
<feature type="binding site" evidence="12">
    <location>
        <position position="148"/>
    </location>
    <ligand>
        <name>CTP</name>
        <dbReference type="ChEBI" id="CHEBI:37563"/>
    </ligand>
</feature>
<dbReference type="RefSeq" id="WP_136734528.1">
    <property type="nucleotide sequence ID" value="NZ_SWDB01000004.1"/>
</dbReference>
<keyword evidence="8 12" id="KW-0378">Hydrolase</keyword>
<feature type="binding site" evidence="12">
    <location>
        <position position="19"/>
    </location>
    <ligand>
        <name>ATP</name>
        <dbReference type="ChEBI" id="CHEBI:30616"/>
    </ligand>
</feature>
<evidence type="ECO:0000256" key="9">
    <source>
        <dbReference type="ARBA" id="ARBA00022840"/>
    </source>
</evidence>
<dbReference type="PIRSF" id="PIRSF000813">
    <property type="entry name" value="CCA_bact"/>
    <property type="match status" value="1"/>
</dbReference>
<evidence type="ECO:0000313" key="14">
    <source>
        <dbReference type="EMBL" id="TKB47178.1"/>
    </source>
</evidence>
<evidence type="ECO:0000256" key="4">
    <source>
        <dbReference type="ARBA" id="ARBA00022695"/>
    </source>
</evidence>
<dbReference type="EC" id="2.7.7.72" evidence="12"/>
<dbReference type="GO" id="GO:0000049">
    <property type="term" value="F:tRNA binding"/>
    <property type="evidence" value="ECO:0007669"/>
    <property type="project" value="UniProtKB-UniRule"/>
</dbReference>
<comment type="catalytic activity">
    <reaction evidence="12">
        <text>a tRNA precursor + 2 CTP + ATP = a tRNA with a 3' CCA end + 3 diphosphate</text>
        <dbReference type="Rhea" id="RHEA:14433"/>
        <dbReference type="Rhea" id="RHEA-COMP:10465"/>
        <dbReference type="Rhea" id="RHEA-COMP:10468"/>
        <dbReference type="ChEBI" id="CHEBI:30616"/>
        <dbReference type="ChEBI" id="CHEBI:33019"/>
        <dbReference type="ChEBI" id="CHEBI:37563"/>
        <dbReference type="ChEBI" id="CHEBI:74896"/>
        <dbReference type="ChEBI" id="CHEBI:83071"/>
        <dbReference type="EC" id="2.7.7.72"/>
    </reaction>
</comment>
<dbReference type="HAMAP" id="MF_01261">
    <property type="entry name" value="CCA_bact_type1"/>
    <property type="match status" value="1"/>
</dbReference>
<proteinExistence type="inferred from homology"/>
<dbReference type="GO" id="GO:0000287">
    <property type="term" value="F:magnesium ion binding"/>
    <property type="evidence" value="ECO:0007669"/>
    <property type="project" value="UniProtKB-UniRule"/>
</dbReference>
<dbReference type="SUPFAM" id="SSF81301">
    <property type="entry name" value="Nucleotidyltransferase"/>
    <property type="match status" value="1"/>
</dbReference>
<dbReference type="GO" id="GO:0005524">
    <property type="term" value="F:ATP binding"/>
    <property type="evidence" value="ECO:0007669"/>
    <property type="project" value="UniProtKB-UniRule"/>
</dbReference>
<keyword evidence="7 12" id="KW-0692">RNA repair</keyword>
<dbReference type="InterPro" id="IPR012006">
    <property type="entry name" value="CCA_bact"/>
</dbReference>
<reference evidence="14 15" key="1">
    <citation type="submission" date="2019-04" db="EMBL/GenBank/DDBJ databases">
        <title>Thalassotalea guangxiensis sp. nov., isolated from sediment of the coastal wetland.</title>
        <authorList>
            <person name="Zheng S."/>
            <person name="Zhang D."/>
        </authorList>
    </citation>
    <scope>NUCLEOTIDE SEQUENCE [LARGE SCALE GENOMIC DNA]</scope>
    <source>
        <strain evidence="14 15">ZS-4</strain>
    </source>
</reference>
<dbReference type="PROSITE" id="PS51831">
    <property type="entry name" value="HD"/>
    <property type="match status" value="1"/>
</dbReference>
<dbReference type="PANTHER" id="PTHR47545:SF1">
    <property type="entry name" value="MULTIFUNCTIONAL CCA PROTEIN"/>
    <property type="match status" value="1"/>
</dbReference>
<dbReference type="InterPro" id="IPR002646">
    <property type="entry name" value="PolA_pol_head_dom"/>
</dbReference>
<feature type="binding site" evidence="12">
    <location>
        <position position="16"/>
    </location>
    <ligand>
        <name>ATP</name>
        <dbReference type="ChEBI" id="CHEBI:30616"/>
    </ligand>
</feature>
<keyword evidence="3 12" id="KW-0819">tRNA processing</keyword>
<evidence type="ECO:0000256" key="8">
    <source>
        <dbReference type="ARBA" id="ARBA00022801"/>
    </source>
</evidence>
<dbReference type="HAMAP" id="MF_01262">
    <property type="entry name" value="CCA_bact_type2"/>
    <property type="match status" value="1"/>
</dbReference>
<keyword evidence="1 12" id="KW-0533">Nickel</keyword>
<keyword evidence="10 12" id="KW-0460">Magnesium</keyword>
<dbReference type="Gene3D" id="1.10.3090.10">
    <property type="entry name" value="cca-adding enzyme, domain 2"/>
    <property type="match status" value="1"/>
</dbReference>
<dbReference type="PANTHER" id="PTHR47545">
    <property type="entry name" value="MULTIFUNCTIONAL CCA PROTEIN"/>
    <property type="match status" value="1"/>
</dbReference>
<keyword evidence="9 12" id="KW-0067">ATP-binding</keyword>
<dbReference type="OrthoDB" id="9805698at2"/>
<comment type="similarity">
    <text evidence="12">Belongs to the tRNA nucleotidyltransferase/poly(A) polymerase family. Bacterial CCA-adding enzyme type 1 subfamily.</text>
</comment>
<keyword evidence="12" id="KW-0511">Multifunctional enzyme</keyword>
<sequence>MNSIKDNELQIYLVGGAVRDQLLGRPVYDRDWVVVGATAQQMLDRQFTPVGKDFPVFLHPDTKEEYALARTERKQGKGYTGFICHASPDVTLEQDLLRRDLTINAMAMDADGNLVDPYHGEQDLENRVFRHVSSAFSEDPLRVLRLARFTARFHQYGFTIHPDTQSLLTHMVESGELENLSGDRIWKEISRALTEPNPEQFIEVLRHCGALKVIWPELDALWGVPNPVAHHGEVDSGIHTLMVLQEAVKLTDSVAVRFAALCHDLGKGLTEQKYWPTHHGHEKSGLPLVRDVCERFRVPKQMTNLSLLVCEYHLHCHRLFELKPTTILKLLNTLDPWRNPEMLELFILSCHADSSGRLGKEDSPYPQGDFLREAAQQCQQVTARPFVEQGLQGKAIRDAINKQRLQIISDLKSRGQSC</sequence>
<feature type="binding site" evidence="12">
    <location>
        <position position="99"/>
    </location>
    <ligand>
        <name>CTP</name>
        <dbReference type="ChEBI" id="CHEBI:37563"/>
    </ligand>
</feature>
<keyword evidence="4 12" id="KW-0548">Nucleotidyltransferase</keyword>
<evidence type="ECO:0000256" key="1">
    <source>
        <dbReference type="ARBA" id="ARBA00022596"/>
    </source>
</evidence>
<evidence type="ECO:0000256" key="5">
    <source>
        <dbReference type="ARBA" id="ARBA00022723"/>
    </source>
</evidence>
<evidence type="ECO:0000256" key="7">
    <source>
        <dbReference type="ARBA" id="ARBA00022800"/>
    </source>
</evidence>
<feature type="binding site" evidence="12">
    <location>
        <position position="145"/>
    </location>
    <ligand>
        <name>ATP</name>
        <dbReference type="ChEBI" id="CHEBI:30616"/>
    </ligand>
</feature>
<accession>A0A4U1BAU3</accession>
<comment type="catalytic activity">
    <reaction evidence="12">
        <text>a tRNA with a 3' CCA end + 2 CTP + ATP = a tRNA with a 3' CCACCA end + 3 diphosphate</text>
        <dbReference type="Rhea" id="RHEA:76235"/>
        <dbReference type="Rhea" id="RHEA-COMP:10468"/>
        <dbReference type="Rhea" id="RHEA-COMP:18655"/>
        <dbReference type="ChEBI" id="CHEBI:30616"/>
        <dbReference type="ChEBI" id="CHEBI:33019"/>
        <dbReference type="ChEBI" id="CHEBI:37563"/>
        <dbReference type="ChEBI" id="CHEBI:83071"/>
        <dbReference type="ChEBI" id="CHEBI:195187"/>
    </reaction>
</comment>
<evidence type="ECO:0000256" key="12">
    <source>
        <dbReference type="HAMAP-Rule" id="MF_01261"/>
    </source>
</evidence>
<keyword evidence="15" id="KW-1185">Reference proteome</keyword>
<dbReference type="EMBL" id="SWDB01000004">
    <property type="protein sequence ID" value="TKB47178.1"/>
    <property type="molecule type" value="Genomic_DNA"/>
</dbReference>
<dbReference type="InterPro" id="IPR043519">
    <property type="entry name" value="NT_sf"/>
</dbReference>
<dbReference type="InterPro" id="IPR006674">
    <property type="entry name" value="HD_domain"/>
</dbReference>
<comment type="caution">
    <text evidence="14">The sequence shown here is derived from an EMBL/GenBank/DDBJ whole genome shotgun (WGS) entry which is preliminary data.</text>
</comment>
<evidence type="ECO:0000313" key="15">
    <source>
        <dbReference type="Proteomes" id="UP000307999"/>
    </source>
</evidence>
<comment type="function">
    <text evidence="12">Catalyzes the addition and repair of the essential 3'-terminal CCA sequence in tRNAs without using a nucleic acid template. Adds these three nucleotides in the order of C, C, and A to the tRNA nucleotide-73, using CTP and ATP as substrates and producing inorganic pyrophosphate. tRNA 3'-terminal CCA addition is required both for tRNA processing and repair. Also involved in tRNA surveillance by mediating tandem CCA addition to generate a CCACCA at the 3' terminus of unstable tRNAs. While stable tRNAs receive only 3'-terminal CCA, unstable tRNAs are marked with CCACCA and rapidly degraded.</text>
</comment>
<comment type="subunit">
    <text evidence="12">Monomer. Can also form homodimers and oligomers.</text>
</comment>
<dbReference type="InterPro" id="IPR032828">
    <property type="entry name" value="PolyA_RNA-bd"/>
</dbReference>
<dbReference type="GO" id="GO:0160016">
    <property type="term" value="F:CCACCA tRNA nucleotidyltransferase activity"/>
    <property type="evidence" value="ECO:0007669"/>
    <property type="project" value="RHEA"/>
</dbReference>
<dbReference type="GO" id="GO:0004810">
    <property type="term" value="F:CCA tRNA nucleotidyltransferase activity"/>
    <property type="evidence" value="ECO:0007669"/>
    <property type="project" value="UniProtKB-UniRule"/>
</dbReference>
<evidence type="ECO:0000256" key="6">
    <source>
        <dbReference type="ARBA" id="ARBA00022741"/>
    </source>
</evidence>
<evidence type="ECO:0000256" key="2">
    <source>
        <dbReference type="ARBA" id="ARBA00022679"/>
    </source>
</evidence>
<dbReference type="GO" id="GO:0042245">
    <property type="term" value="P:RNA repair"/>
    <property type="evidence" value="ECO:0007669"/>
    <property type="project" value="UniProtKB-KW"/>
</dbReference>
<feature type="binding site" evidence="12">
    <location>
        <position position="16"/>
    </location>
    <ligand>
        <name>CTP</name>
        <dbReference type="ChEBI" id="CHEBI:37563"/>
    </ligand>
</feature>
<dbReference type="CDD" id="cd00077">
    <property type="entry name" value="HDc"/>
    <property type="match status" value="1"/>
</dbReference>
<dbReference type="GO" id="GO:0004112">
    <property type="term" value="F:cyclic-nucleotide phosphodiesterase activity"/>
    <property type="evidence" value="ECO:0007669"/>
    <property type="project" value="UniProtKB-UniRule"/>
</dbReference>
<dbReference type="Pfam" id="PF12627">
    <property type="entry name" value="PolyA_pol_RNAbd"/>
    <property type="match status" value="1"/>
</dbReference>
<keyword evidence="5 12" id="KW-0479">Metal-binding</keyword>